<accession>A0A1S9E135</accession>
<comment type="caution">
    <text evidence="9">The sequence shown here is derived from an EMBL/GenBank/DDBJ whole genome shotgun (WGS) entry which is preliminary data.</text>
</comment>
<dbReference type="SUPFAM" id="SSF57701">
    <property type="entry name" value="Zn2/Cys6 DNA-binding domain"/>
    <property type="match status" value="1"/>
</dbReference>
<protein>
    <submittedName>
        <fullName evidence="9">Zn(2)-C6 fungal-type DNA-binding domain</fullName>
    </submittedName>
</protein>
<keyword evidence="4 9" id="KW-0238">DNA-binding</keyword>
<dbReference type="InterPro" id="IPR001138">
    <property type="entry name" value="Zn2Cys6_DnaBD"/>
</dbReference>
<dbReference type="GO" id="GO:0005634">
    <property type="term" value="C:nucleus"/>
    <property type="evidence" value="ECO:0007669"/>
    <property type="project" value="UniProtKB-SubCell"/>
</dbReference>
<feature type="compositionally biased region" description="Low complexity" evidence="7">
    <location>
        <begin position="136"/>
        <end position="148"/>
    </location>
</feature>
<dbReference type="PANTHER" id="PTHR47338:SF5">
    <property type="entry name" value="ZN(II)2CYS6 TRANSCRIPTION FACTOR (EUROFUNG)"/>
    <property type="match status" value="1"/>
</dbReference>
<dbReference type="PROSITE" id="PS00463">
    <property type="entry name" value="ZN2_CY6_FUNGAL_1"/>
    <property type="match status" value="1"/>
</dbReference>
<feature type="region of interest" description="Disordered" evidence="7">
    <location>
        <begin position="95"/>
        <end position="155"/>
    </location>
</feature>
<evidence type="ECO:0000256" key="5">
    <source>
        <dbReference type="ARBA" id="ARBA00023163"/>
    </source>
</evidence>
<dbReference type="InterPro" id="IPR036864">
    <property type="entry name" value="Zn2-C6_fun-type_DNA-bd_sf"/>
</dbReference>
<dbReference type="Gene3D" id="4.10.240.10">
    <property type="entry name" value="Zn(2)-C6 fungal-type DNA-binding domain"/>
    <property type="match status" value="1"/>
</dbReference>
<dbReference type="OrthoDB" id="309640at2759"/>
<dbReference type="GO" id="GO:0009893">
    <property type="term" value="P:positive regulation of metabolic process"/>
    <property type="evidence" value="ECO:0007669"/>
    <property type="project" value="UniProtKB-ARBA"/>
</dbReference>
<dbReference type="Pfam" id="PF00172">
    <property type="entry name" value="Zn_clus"/>
    <property type="match status" value="1"/>
</dbReference>
<dbReference type="Proteomes" id="UP000190312">
    <property type="component" value="Unassembled WGS sequence"/>
</dbReference>
<dbReference type="CDD" id="cd00067">
    <property type="entry name" value="GAL4"/>
    <property type="match status" value="1"/>
</dbReference>
<dbReference type="InterPro" id="IPR050815">
    <property type="entry name" value="TF_fung"/>
</dbReference>
<feature type="compositionally biased region" description="Polar residues" evidence="7">
    <location>
        <begin position="95"/>
        <end position="128"/>
    </location>
</feature>
<dbReference type="CDD" id="cd12148">
    <property type="entry name" value="fungal_TF_MHR"/>
    <property type="match status" value="1"/>
</dbReference>
<gene>
    <name evidence="9" type="ORF">OAory_01035990</name>
</gene>
<evidence type="ECO:0000313" key="10">
    <source>
        <dbReference type="Proteomes" id="UP000190312"/>
    </source>
</evidence>
<evidence type="ECO:0000256" key="4">
    <source>
        <dbReference type="ARBA" id="ARBA00023125"/>
    </source>
</evidence>
<proteinExistence type="predicted"/>
<keyword evidence="6" id="KW-0539">Nucleus</keyword>
<dbReference type="GO" id="GO:0008270">
    <property type="term" value="F:zinc ion binding"/>
    <property type="evidence" value="ECO:0007669"/>
    <property type="project" value="InterPro"/>
</dbReference>
<evidence type="ECO:0000256" key="7">
    <source>
        <dbReference type="SAM" id="MobiDB-lite"/>
    </source>
</evidence>
<dbReference type="EMBL" id="MKZY01000001">
    <property type="protein sequence ID" value="OOO15004.1"/>
    <property type="molecule type" value="Genomic_DNA"/>
</dbReference>
<reference evidence="9 10" key="1">
    <citation type="submission" date="2016-10" db="EMBL/GenBank/DDBJ databases">
        <title>Genome sequencing of Aspergillus oryzae BCC7051.</title>
        <authorList>
            <person name="Thammarongtham C."/>
            <person name="Vorapreeda T."/>
            <person name="Nookaew I."/>
            <person name="Srisuk T."/>
            <person name="Land M."/>
            <person name="Jeennor S."/>
            <person name="Laoteng K."/>
        </authorList>
    </citation>
    <scope>NUCLEOTIDE SEQUENCE [LARGE SCALE GENOMIC DNA]</scope>
    <source>
        <strain evidence="9 10">BCC7051</strain>
    </source>
</reference>
<feature type="domain" description="Zn(2)-C6 fungal-type" evidence="8">
    <location>
        <begin position="18"/>
        <end position="48"/>
    </location>
</feature>
<feature type="compositionally biased region" description="Basic residues" evidence="7">
    <location>
        <begin position="54"/>
        <end position="67"/>
    </location>
</feature>
<dbReference type="GO" id="GO:0000981">
    <property type="term" value="F:DNA-binding transcription factor activity, RNA polymerase II-specific"/>
    <property type="evidence" value="ECO:0007669"/>
    <property type="project" value="InterPro"/>
</dbReference>
<evidence type="ECO:0000256" key="3">
    <source>
        <dbReference type="ARBA" id="ARBA00023015"/>
    </source>
</evidence>
<dbReference type="AlphaFoldDB" id="A0A1S9E135"/>
<dbReference type="GO" id="GO:0003677">
    <property type="term" value="F:DNA binding"/>
    <property type="evidence" value="ECO:0007669"/>
    <property type="project" value="UniProtKB-KW"/>
</dbReference>
<evidence type="ECO:0000259" key="8">
    <source>
        <dbReference type="PROSITE" id="PS50048"/>
    </source>
</evidence>
<keyword evidence="3" id="KW-0805">Transcription regulation</keyword>
<dbReference type="VEuPathDB" id="FungiDB:AO090701001280"/>
<comment type="subcellular location">
    <subcellularLocation>
        <location evidence="1">Nucleus</location>
    </subcellularLocation>
</comment>
<feature type="region of interest" description="Disordered" evidence="7">
    <location>
        <begin position="50"/>
        <end position="77"/>
    </location>
</feature>
<keyword evidence="5" id="KW-0804">Transcription</keyword>
<sequence>MQARSSAATHTLQHSITACHRCRDQKVKCSRECPACARCQRLQADCTYPSPPVRRGRKLRRSSRGVRRVADQSAKQLAQRRVIVSALDRSALGAQESTANLSPQSNGLASPTNHTPLNKNSLTQTDNQVYHEAARSTRGTPRSGGRPSYSADGVDVEPINVSSESYPTHLRNTNLIIEGLTSDVVRPPLPPRALGLSLLDIYFTRIYNASVLFCKPILFQQYLDGRIPEVLLKALFALATLYVIASTSEPPWPTVRVISLDTTKRLLMGLKDLIPRSKQSQGVGASGLAGYPHAWSWSQNPSGHQVVLNEKMDHNWCSSLVESHYEGSRTSVYAASLVKMVGVWVEVQLLVRDWASSSIARNLDSLQRLSHLARSIYEYEMSSGDLATSRSDRGMENTPMVLFISALYHQCQITLHSMIVPLFSGTNRGPTIDPEIVKQSAETVTQHAELFEALLAPYMYGKGDITLLPPFVGYGAFITGVVFLATEVSFQDKTSRRPIPGTLPESRRLSIVQGTLRLLNKLRFYWRALQLSWEKLDAALQLHLSCYRTQHELTSPHAITAREIYSSEPKSRLSAPVSEDSIDNEQSSAREASVPSIGPSGEHLHQWASDRRTLEVDAMQQNQQATMSDNCIFEQSDIETADMPFTTPSGATQDDPWYNLSFAEAGIEQFAGFEPLHLFQQGCGFFS</sequence>
<evidence type="ECO:0000256" key="6">
    <source>
        <dbReference type="ARBA" id="ARBA00023242"/>
    </source>
</evidence>
<evidence type="ECO:0000313" key="9">
    <source>
        <dbReference type="EMBL" id="OOO15004.1"/>
    </source>
</evidence>
<feature type="region of interest" description="Disordered" evidence="7">
    <location>
        <begin position="570"/>
        <end position="602"/>
    </location>
</feature>
<keyword evidence="2" id="KW-0479">Metal-binding</keyword>
<evidence type="ECO:0000256" key="1">
    <source>
        <dbReference type="ARBA" id="ARBA00004123"/>
    </source>
</evidence>
<dbReference type="PROSITE" id="PS50048">
    <property type="entry name" value="ZN2_CY6_FUNGAL_2"/>
    <property type="match status" value="1"/>
</dbReference>
<evidence type="ECO:0000256" key="2">
    <source>
        <dbReference type="ARBA" id="ARBA00022723"/>
    </source>
</evidence>
<dbReference type="SMART" id="SM00066">
    <property type="entry name" value="GAL4"/>
    <property type="match status" value="1"/>
</dbReference>
<name>A0A1S9E135_ASPOZ</name>
<dbReference type="PANTHER" id="PTHR47338">
    <property type="entry name" value="ZN(II)2CYS6 TRANSCRIPTION FACTOR (EUROFUNG)-RELATED"/>
    <property type="match status" value="1"/>
</dbReference>
<organism evidence="9 10">
    <name type="scientific">Aspergillus oryzae</name>
    <name type="common">Yellow koji mold</name>
    <dbReference type="NCBI Taxonomy" id="5062"/>
    <lineage>
        <taxon>Eukaryota</taxon>
        <taxon>Fungi</taxon>
        <taxon>Dikarya</taxon>
        <taxon>Ascomycota</taxon>
        <taxon>Pezizomycotina</taxon>
        <taxon>Eurotiomycetes</taxon>
        <taxon>Eurotiomycetidae</taxon>
        <taxon>Eurotiales</taxon>
        <taxon>Aspergillaceae</taxon>
        <taxon>Aspergillus</taxon>
        <taxon>Aspergillus subgen. Circumdati</taxon>
    </lineage>
</organism>
<dbReference type="PROSITE" id="PS51257">
    <property type="entry name" value="PROKAR_LIPOPROTEIN"/>
    <property type="match status" value="1"/>
</dbReference>